<gene>
    <name evidence="1" type="ORF">S01H4_31495</name>
</gene>
<evidence type="ECO:0000313" key="1">
    <source>
        <dbReference type="EMBL" id="GAG80770.1"/>
    </source>
</evidence>
<proteinExistence type="predicted"/>
<protein>
    <submittedName>
        <fullName evidence="1">Uncharacterized protein</fullName>
    </submittedName>
</protein>
<organism evidence="1">
    <name type="scientific">marine sediment metagenome</name>
    <dbReference type="NCBI Taxonomy" id="412755"/>
    <lineage>
        <taxon>unclassified sequences</taxon>
        <taxon>metagenomes</taxon>
        <taxon>ecological metagenomes</taxon>
    </lineage>
</organism>
<sequence length="149" mass="17133">MANISTIHTSLSNNRPSNSYGLLSNEATAVMQREKLITPISNIMVVGRKGVVNVNMLYDWWLIYAANKGLVKEGQWIAPNETLDALLADEYIKHGANAGIPFRIQTYLTMLSNHLHHKLRLNLDKNQIFYLRNQENILRNLRKQFKITK</sequence>
<dbReference type="EMBL" id="BART01016366">
    <property type="protein sequence ID" value="GAG80770.1"/>
    <property type="molecule type" value="Genomic_DNA"/>
</dbReference>
<name>X1ADX5_9ZZZZ</name>
<comment type="caution">
    <text evidence="1">The sequence shown here is derived from an EMBL/GenBank/DDBJ whole genome shotgun (WGS) entry which is preliminary data.</text>
</comment>
<reference evidence="1" key="1">
    <citation type="journal article" date="2014" name="Front. Microbiol.">
        <title>High frequency of phylogenetically diverse reductive dehalogenase-homologous genes in deep subseafloor sedimentary metagenomes.</title>
        <authorList>
            <person name="Kawai M."/>
            <person name="Futagami T."/>
            <person name="Toyoda A."/>
            <person name="Takaki Y."/>
            <person name="Nishi S."/>
            <person name="Hori S."/>
            <person name="Arai W."/>
            <person name="Tsubouchi T."/>
            <person name="Morono Y."/>
            <person name="Uchiyama I."/>
            <person name="Ito T."/>
            <person name="Fujiyama A."/>
            <person name="Inagaki F."/>
            <person name="Takami H."/>
        </authorList>
    </citation>
    <scope>NUCLEOTIDE SEQUENCE</scope>
    <source>
        <strain evidence="1">Expedition CK06-06</strain>
    </source>
</reference>
<dbReference type="AlphaFoldDB" id="X1ADX5"/>
<accession>X1ADX5</accession>